<sequence>MGPIKVRPIYEALKPKTKIQCLPGPEIIGGEDRDKEGRKGESLSLVESLKIGKAEAVQCVHGSASGEARSSTKAEGTEINCDNHRCSNEGSLSSRDRGPQTSCINQCCEEGGGDNVGVEISFDSSGEEGEVKVGIPHMLGSEKSAHLFFADTRYCCDDRLLVGAESM</sequence>
<organism evidence="1 2">
    <name type="scientific">Phaseolus coccineus</name>
    <name type="common">Scarlet runner bean</name>
    <name type="synonym">Phaseolus multiflorus</name>
    <dbReference type="NCBI Taxonomy" id="3886"/>
    <lineage>
        <taxon>Eukaryota</taxon>
        <taxon>Viridiplantae</taxon>
        <taxon>Streptophyta</taxon>
        <taxon>Embryophyta</taxon>
        <taxon>Tracheophyta</taxon>
        <taxon>Spermatophyta</taxon>
        <taxon>Magnoliopsida</taxon>
        <taxon>eudicotyledons</taxon>
        <taxon>Gunneridae</taxon>
        <taxon>Pentapetalae</taxon>
        <taxon>rosids</taxon>
        <taxon>fabids</taxon>
        <taxon>Fabales</taxon>
        <taxon>Fabaceae</taxon>
        <taxon>Papilionoideae</taxon>
        <taxon>50 kb inversion clade</taxon>
        <taxon>NPAAA clade</taxon>
        <taxon>indigoferoid/millettioid clade</taxon>
        <taxon>Phaseoleae</taxon>
        <taxon>Phaseolus</taxon>
    </lineage>
</organism>
<gene>
    <name evidence="1" type="ORF">VNO80_10439</name>
</gene>
<name>A0AAN9N851_PHACN</name>
<protein>
    <submittedName>
        <fullName evidence="1">Uncharacterized protein</fullName>
    </submittedName>
</protein>
<reference evidence="1 2" key="1">
    <citation type="submission" date="2024-01" db="EMBL/GenBank/DDBJ databases">
        <title>The genomes of 5 underutilized Papilionoideae crops provide insights into root nodulation and disease resistanc.</title>
        <authorList>
            <person name="Jiang F."/>
        </authorList>
    </citation>
    <scope>NUCLEOTIDE SEQUENCE [LARGE SCALE GENOMIC DNA]</scope>
    <source>
        <strain evidence="1">JINMINGXINNONG_FW02</strain>
        <tissue evidence="1">Leaves</tissue>
    </source>
</reference>
<keyword evidence="2" id="KW-1185">Reference proteome</keyword>
<proteinExistence type="predicted"/>
<dbReference type="AlphaFoldDB" id="A0AAN9N851"/>
<dbReference type="EMBL" id="JAYMYR010000004">
    <property type="protein sequence ID" value="KAK7368414.1"/>
    <property type="molecule type" value="Genomic_DNA"/>
</dbReference>
<evidence type="ECO:0000313" key="2">
    <source>
        <dbReference type="Proteomes" id="UP001374584"/>
    </source>
</evidence>
<dbReference type="Proteomes" id="UP001374584">
    <property type="component" value="Unassembled WGS sequence"/>
</dbReference>
<accession>A0AAN9N851</accession>
<comment type="caution">
    <text evidence="1">The sequence shown here is derived from an EMBL/GenBank/DDBJ whole genome shotgun (WGS) entry which is preliminary data.</text>
</comment>
<evidence type="ECO:0000313" key="1">
    <source>
        <dbReference type="EMBL" id="KAK7368414.1"/>
    </source>
</evidence>